<keyword evidence="1" id="KW-0812">Transmembrane</keyword>
<feature type="transmembrane region" description="Helical" evidence="1">
    <location>
        <begin position="162"/>
        <end position="181"/>
    </location>
</feature>
<keyword evidence="1" id="KW-1133">Transmembrane helix</keyword>
<reference evidence="3" key="1">
    <citation type="submission" date="2017-09" db="EMBL/GenBank/DDBJ databases">
        <authorList>
            <person name="Varghese N."/>
            <person name="Submissions S."/>
        </authorList>
    </citation>
    <scope>NUCLEOTIDE SEQUENCE [LARGE SCALE GENOMIC DNA]</scope>
    <source>
        <strain evidence="3">DSM 2913</strain>
    </source>
</reference>
<keyword evidence="1" id="KW-0472">Membrane</keyword>
<feature type="transmembrane region" description="Helical" evidence="1">
    <location>
        <begin position="119"/>
        <end position="138"/>
    </location>
</feature>
<evidence type="ECO:0000313" key="2">
    <source>
        <dbReference type="EMBL" id="SNZ14997.1"/>
    </source>
</evidence>
<proteinExistence type="predicted"/>
<keyword evidence="3" id="KW-1185">Reference proteome</keyword>
<accession>A0A285P141</accession>
<sequence>MSDKVRIKIISLREEENIEKLVEALENLGVSISEFFRSVSAGKPFVFEAEREAYRRWKNTLDKLCYYQEEPHVESLSPLGFTAVALLDTFFVFSLSEWFSKSLNLEGVASGFFASQMLLWSFISIFKLFIAFLLYAGFGQNLETTPVGYLLKIRVSNKDTKVFISFMLIPIAGILLVSSPFGSFAKLFGLFLFAFFVGGCLSGLLTSHYRLRIERA</sequence>
<protein>
    <submittedName>
        <fullName evidence="2">Uncharacterized protein</fullName>
    </submittedName>
</protein>
<feature type="transmembrane region" description="Helical" evidence="1">
    <location>
        <begin position="79"/>
        <end position="99"/>
    </location>
</feature>
<evidence type="ECO:0000256" key="1">
    <source>
        <dbReference type="SAM" id="Phobius"/>
    </source>
</evidence>
<dbReference type="EMBL" id="OBEN01000007">
    <property type="protein sequence ID" value="SNZ14997.1"/>
    <property type="molecule type" value="Genomic_DNA"/>
</dbReference>
<gene>
    <name evidence="2" type="ORF">SAMN06265353_1250</name>
</gene>
<feature type="transmembrane region" description="Helical" evidence="1">
    <location>
        <begin position="187"/>
        <end position="206"/>
    </location>
</feature>
<dbReference type="RefSeq" id="WP_245810103.1">
    <property type="nucleotide sequence ID" value="NZ_OBEN01000007.1"/>
</dbReference>
<organism evidence="2 3">
    <name type="scientific">Hydrogenobacter hydrogenophilus</name>
    <dbReference type="NCBI Taxonomy" id="35835"/>
    <lineage>
        <taxon>Bacteria</taxon>
        <taxon>Pseudomonadati</taxon>
        <taxon>Aquificota</taxon>
        <taxon>Aquificia</taxon>
        <taxon>Aquificales</taxon>
        <taxon>Aquificaceae</taxon>
        <taxon>Hydrogenobacter</taxon>
    </lineage>
</organism>
<name>A0A285P141_9AQUI</name>
<evidence type="ECO:0000313" key="3">
    <source>
        <dbReference type="Proteomes" id="UP000218627"/>
    </source>
</evidence>
<dbReference type="Proteomes" id="UP000218627">
    <property type="component" value="Unassembled WGS sequence"/>
</dbReference>
<dbReference type="AlphaFoldDB" id="A0A285P141"/>